<accession>A0A1S8TXS8</accession>
<name>A0A1S8TXS8_9CLOT</name>
<dbReference type="OrthoDB" id="1938209at2"/>
<dbReference type="EMBL" id="LZZM01000011">
    <property type="protein sequence ID" value="OOM82507.1"/>
    <property type="molecule type" value="Genomic_DNA"/>
</dbReference>
<organism evidence="2 3">
    <name type="scientific">Clostridium puniceum</name>
    <dbReference type="NCBI Taxonomy" id="29367"/>
    <lineage>
        <taxon>Bacteria</taxon>
        <taxon>Bacillati</taxon>
        <taxon>Bacillota</taxon>
        <taxon>Clostridia</taxon>
        <taxon>Eubacteriales</taxon>
        <taxon>Clostridiaceae</taxon>
        <taxon>Clostridium</taxon>
    </lineage>
</organism>
<proteinExistence type="predicted"/>
<keyword evidence="3" id="KW-1185">Reference proteome</keyword>
<dbReference type="Proteomes" id="UP000190890">
    <property type="component" value="Unassembled WGS sequence"/>
</dbReference>
<gene>
    <name evidence="2" type="ORF">CLPUN_02090</name>
</gene>
<feature type="coiled-coil region" evidence="1">
    <location>
        <begin position="20"/>
        <end position="47"/>
    </location>
</feature>
<sequence length="268" mass="29876">MQLTGNYGLKKPDQNDAYNIQNENDNMDIIDREMGKIEANVDNLKLDAANVTFTSSITAFSQLGKNKVNLALDYLFQLANNGKQYWVDVIGWPLVVTDTFATLKSKTQIIKNTIATNIVSKGIAANNTDSLSSLADAISRISIESLGGLKYQRIEYLPSDILIQDSGNGIEGTALKKVLPISFTPKYMIVNIQSIQICINFVEHTIFANMYNDHTETKATLNATNNTYVYSASTASRYFEYSDYGKRIDIWARSITGPLTPCYVDIIY</sequence>
<dbReference type="AlphaFoldDB" id="A0A1S8TXS8"/>
<comment type="caution">
    <text evidence="2">The sequence shown here is derived from an EMBL/GenBank/DDBJ whole genome shotgun (WGS) entry which is preliminary data.</text>
</comment>
<protein>
    <submittedName>
        <fullName evidence="2">Uncharacterized protein</fullName>
    </submittedName>
</protein>
<dbReference type="RefSeq" id="WP_077845530.1">
    <property type="nucleotide sequence ID" value="NZ_LZZM01000011.1"/>
</dbReference>
<keyword evidence="1" id="KW-0175">Coiled coil</keyword>
<evidence type="ECO:0000313" key="2">
    <source>
        <dbReference type="EMBL" id="OOM82507.1"/>
    </source>
</evidence>
<dbReference type="STRING" id="29367.CLPUN_02090"/>
<reference evidence="2 3" key="1">
    <citation type="submission" date="2016-05" db="EMBL/GenBank/DDBJ databases">
        <title>Microbial solvent formation.</title>
        <authorList>
            <person name="Poehlein A."/>
            <person name="Montoya Solano J.D."/>
            <person name="Flitsch S."/>
            <person name="Krabben P."/>
            <person name="Duerre P."/>
            <person name="Daniel R."/>
        </authorList>
    </citation>
    <scope>NUCLEOTIDE SEQUENCE [LARGE SCALE GENOMIC DNA]</scope>
    <source>
        <strain evidence="2 3">DSM 2619</strain>
    </source>
</reference>
<evidence type="ECO:0000313" key="3">
    <source>
        <dbReference type="Proteomes" id="UP000190890"/>
    </source>
</evidence>
<evidence type="ECO:0000256" key="1">
    <source>
        <dbReference type="SAM" id="Coils"/>
    </source>
</evidence>